<evidence type="ECO:0000313" key="4">
    <source>
        <dbReference type="Proteomes" id="UP000636579"/>
    </source>
</evidence>
<feature type="domain" description="ATP-grasp" evidence="2">
    <location>
        <begin position="100"/>
        <end position="354"/>
    </location>
</feature>
<dbReference type="GO" id="GO:0071160">
    <property type="term" value="F:cyanophycin synthetase activity (L-aspartate-adding)"/>
    <property type="evidence" value="ECO:0007669"/>
    <property type="project" value="UniProtKB-EC"/>
</dbReference>
<dbReference type="PANTHER" id="PTHR21621">
    <property type="entry name" value="RIBOSOMAL PROTEIN S6 MODIFICATION PROTEIN"/>
    <property type="match status" value="1"/>
</dbReference>
<reference evidence="3 4" key="1">
    <citation type="submission" date="2020-10" db="EMBL/GenBank/DDBJ databases">
        <title>Sequencing the genomes of 1000 actinobacteria strains.</title>
        <authorList>
            <person name="Klenk H.-P."/>
        </authorList>
    </citation>
    <scope>NUCLEOTIDE SEQUENCE [LARGE SCALE GENOMIC DNA]</scope>
    <source>
        <strain evidence="3 4">DSM 15474</strain>
    </source>
</reference>
<keyword evidence="4" id="KW-1185">Reference proteome</keyword>
<dbReference type="SUPFAM" id="SSF56059">
    <property type="entry name" value="Glutathione synthetase ATP-binding domain-like"/>
    <property type="match status" value="1"/>
</dbReference>
<accession>A0ABR9J328</accession>
<dbReference type="InterPro" id="IPR013815">
    <property type="entry name" value="ATP_grasp_subdomain_1"/>
</dbReference>
<proteinExistence type="predicted"/>
<keyword evidence="1" id="KW-0067">ATP-binding</keyword>
<name>A0ABR9J328_9MICC</name>
<evidence type="ECO:0000256" key="1">
    <source>
        <dbReference type="PROSITE-ProRule" id="PRU00409"/>
    </source>
</evidence>
<protein>
    <submittedName>
        <fullName evidence="3">Cyanophycin synthetase</fullName>
        <ecNumber evidence="3">6.3.2.29</ecNumber>
        <ecNumber evidence="3">6.3.2.30</ecNumber>
    </submittedName>
</protein>
<evidence type="ECO:0000259" key="2">
    <source>
        <dbReference type="PROSITE" id="PS50975"/>
    </source>
</evidence>
<dbReference type="EMBL" id="JADBEE010000001">
    <property type="protein sequence ID" value="MBE1513388.1"/>
    <property type="molecule type" value="Genomic_DNA"/>
</dbReference>
<keyword evidence="3" id="KW-0436">Ligase</keyword>
<dbReference type="GO" id="GO:0071161">
    <property type="term" value="F:cyanophycin synthetase activity (L-arginine-adding)"/>
    <property type="evidence" value="ECO:0007669"/>
    <property type="project" value="UniProtKB-EC"/>
</dbReference>
<sequence length="359" mass="38427">MTDASGADLNTGPAMNPHVTEFLRSFGRETPVDFGGRRADSPSALLSGAARRNKFRLSKVQNNHYVITGGRRVIGGFAVHLTSLPSAEALRASMSLPLAKRHLQLEGLPVPPGAHFDVDHLEKAIAHFKGLTKAAVVKPAASTHGAGSTTGITTEREFRDAWTAAASARRSDADADQRLIVEDHVEGLDVRAFVVGENVVAANARVPLFCIGDGSRTLREQVEEVSARRSAHPLFGKFDHDAWGYAIETGLPLDSRTEKDRVYQLSPGINMRAGGVTVDVTDHMGSALKDLAVAATWAIPGCKAAAVDLLLPDISSVEGATILDVDVQAGFATHHYPWIGSRRQVADALIKKMHENSRG</sequence>
<dbReference type="Proteomes" id="UP000636579">
    <property type="component" value="Unassembled WGS sequence"/>
</dbReference>
<dbReference type="EC" id="6.3.2.29" evidence="3"/>
<gene>
    <name evidence="3" type="ORF">H4W26_000143</name>
</gene>
<dbReference type="EC" id="6.3.2.30" evidence="3"/>
<dbReference type="Gene3D" id="3.30.470.20">
    <property type="entry name" value="ATP-grasp fold, B domain"/>
    <property type="match status" value="1"/>
</dbReference>
<dbReference type="PROSITE" id="PS50975">
    <property type="entry name" value="ATP_GRASP"/>
    <property type="match status" value="1"/>
</dbReference>
<dbReference type="RefSeq" id="WP_192590287.1">
    <property type="nucleotide sequence ID" value="NZ_JADBEE010000001.1"/>
</dbReference>
<dbReference type="InterPro" id="IPR011761">
    <property type="entry name" value="ATP-grasp"/>
</dbReference>
<evidence type="ECO:0000313" key="3">
    <source>
        <dbReference type="EMBL" id="MBE1513388.1"/>
    </source>
</evidence>
<organism evidence="3 4">
    <name type="scientific">Nesterenkonia halotolerans</name>
    <dbReference type="NCBI Taxonomy" id="225325"/>
    <lineage>
        <taxon>Bacteria</taxon>
        <taxon>Bacillati</taxon>
        <taxon>Actinomycetota</taxon>
        <taxon>Actinomycetes</taxon>
        <taxon>Micrococcales</taxon>
        <taxon>Micrococcaceae</taxon>
        <taxon>Nesterenkonia</taxon>
    </lineage>
</organism>
<dbReference type="Gene3D" id="3.30.1490.20">
    <property type="entry name" value="ATP-grasp fold, A domain"/>
    <property type="match status" value="1"/>
</dbReference>
<comment type="caution">
    <text evidence="3">The sequence shown here is derived from an EMBL/GenBank/DDBJ whole genome shotgun (WGS) entry which is preliminary data.</text>
</comment>
<dbReference type="PANTHER" id="PTHR21621:SF0">
    <property type="entry name" value="BETA-CITRYLGLUTAMATE SYNTHASE B-RELATED"/>
    <property type="match status" value="1"/>
</dbReference>
<keyword evidence="1" id="KW-0547">Nucleotide-binding</keyword>